<evidence type="ECO:0000256" key="1">
    <source>
        <dbReference type="SAM" id="MobiDB-lite"/>
    </source>
</evidence>
<accession>A0ABQ8V1A1</accession>
<keyword evidence="3" id="KW-1185">Reference proteome</keyword>
<sequence length="536" mass="59087">MLSIQEFYTVNGIKDRPWWRTSDKTYSWTTSSSKSTSMCSSQVRIAPLFTTSSTFVQPITGKGPPFRHLLSTNEAPRLFMLIEHDALPSFSSDPLSLLSECSHLTSFDSIPSIPPPTVSLALEASNQQALQAESRDVQLDAVTRYICNVGFGGAGKGDRRGHYPTPHGPVARTKESPGTLKAASNMAWKFQLDDRDCEDVFIRSNSTDKNIRNENYTKGQEGQHPQSLSPSSGDTVLSCWEPGPQFSYHGCDLEVFGPTPYHRGSSTIPDRENDPVVHQHVGRCYTRRIQNSCYAPRLSAMCSSQARTAPLFTTNSIFVPPITGKGPPFRHLLSTNETPRLFMLIDKGSAPSFSSDPLSLLSECSHLTSFDSIPSTPPPTVSLALEASNQQALQAKSRDVQLDAVTRYFCNVGFPNFQLDDPDESSEDVFVRCVTTDKNTKNKNYTQGQEDHHPQSPTPSSGDAILSCWESGSQFSYHGCDLEEFGPIPCQRCQRGSLTIPNREHDPVCDSMISGKVTRLNGYEIAVTHRACAIKS</sequence>
<name>A0ABQ8V1A1_9AGAR</name>
<reference evidence="2" key="1">
    <citation type="submission" date="2022-08" db="EMBL/GenBank/DDBJ databases">
        <title>A Global Phylogenomic Analysis of the Shiitake Genus Lentinula.</title>
        <authorList>
            <consortium name="DOE Joint Genome Institute"/>
            <person name="Sierra-Patev S."/>
            <person name="Min B."/>
            <person name="Naranjo-Ortiz M."/>
            <person name="Looney B."/>
            <person name="Konkel Z."/>
            <person name="Slot J.C."/>
            <person name="Sakamoto Y."/>
            <person name="Steenwyk J.L."/>
            <person name="Rokas A."/>
            <person name="Carro J."/>
            <person name="Camarero S."/>
            <person name="Ferreira P."/>
            <person name="Molpeceres G."/>
            <person name="Ruiz-Duenas F.J."/>
            <person name="Serrano A."/>
            <person name="Henrissat B."/>
            <person name="Drula E."/>
            <person name="Hughes K.W."/>
            <person name="Mata J.L."/>
            <person name="Ishikawa N.K."/>
            <person name="Vargas-Isla R."/>
            <person name="Ushijima S."/>
            <person name="Smith C.A."/>
            <person name="Ahrendt S."/>
            <person name="Andreopoulos W."/>
            <person name="He G."/>
            <person name="Labutti K."/>
            <person name="Lipzen A."/>
            <person name="Ng V."/>
            <person name="Riley R."/>
            <person name="Sandor L."/>
            <person name="Barry K."/>
            <person name="Martinez A.T."/>
            <person name="Xiao Y."/>
            <person name="Gibbons J.G."/>
            <person name="Terashima K."/>
            <person name="Grigoriev I.V."/>
            <person name="Hibbett D.S."/>
        </authorList>
    </citation>
    <scope>NUCLEOTIDE SEQUENCE</scope>
    <source>
        <strain evidence="2">RHP3577 ss4</strain>
    </source>
</reference>
<gene>
    <name evidence="2" type="ORF">C8R41DRAFT_984589</name>
</gene>
<organism evidence="2 3">
    <name type="scientific">Lentinula lateritia</name>
    <dbReference type="NCBI Taxonomy" id="40482"/>
    <lineage>
        <taxon>Eukaryota</taxon>
        <taxon>Fungi</taxon>
        <taxon>Dikarya</taxon>
        <taxon>Basidiomycota</taxon>
        <taxon>Agaricomycotina</taxon>
        <taxon>Agaricomycetes</taxon>
        <taxon>Agaricomycetidae</taxon>
        <taxon>Agaricales</taxon>
        <taxon>Marasmiineae</taxon>
        <taxon>Omphalotaceae</taxon>
        <taxon>Lentinula</taxon>
    </lineage>
</organism>
<protein>
    <submittedName>
        <fullName evidence="2">Uncharacterized protein</fullName>
    </submittedName>
</protein>
<comment type="caution">
    <text evidence="2">The sequence shown here is derived from an EMBL/GenBank/DDBJ whole genome shotgun (WGS) entry which is preliminary data.</text>
</comment>
<evidence type="ECO:0000313" key="3">
    <source>
        <dbReference type="Proteomes" id="UP001150217"/>
    </source>
</evidence>
<dbReference type="EMBL" id="JANVFT010000099">
    <property type="protein sequence ID" value="KAJ4468937.1"/>
    <property type="molecule type" value="Genomic_DNA"/>
</dbReference>
<dbReference type="Proteomes" id="UP001150217">
    <property type="component" value="Unassembled WGS sequence"/>
</dbReference>
<proteinExistence type="predicted"/>
<feature type="region of interest" description="Disordered" evidence="1">
    <location>
        <begin position="210"/>
        <end position="235"/>
    </location>
</feature>
<evidence type="ECO:0000313" key="2">
    <source>
        <dbReference type="EMBL" id="KAJ4468937.1"/>
    </source>
</evidence>
<feature type="region of interest" description="Disordered" evidence="1">
    <location>
        <begin position="441"/>
        <end position="463"/>
    </location>
</feature>